<name>A0A9W3BYL5_RAPSA</name>
<dbReference type="RefSeq" id="XP_056844465.1">
    <property type="nucleotide sequence ID" value="XM_056988485.1"/>
</dbReference>
<keyword evidence="1" id="KW-1185">Reference proteome</keyword>
<dbReference type="OrthoDB" id="1572276at2759"/>
<proteinExistence type="predicted"/>
<dbReference type="GeneID" id="130496424"/>
<evidence type="ECO:0000313" key="1">
    <source>
        <dbReference type="Proteomes" id="UP000504610"/>
    </source>
</evidence>
<reference evidence="1" key="1">
    <citation type="journal article" date="2019" name="Database">
        <title>The radish genome database (RadishGD): an integrated information resource for radish genomics.</title>
        <authorList>
            <person name="Yu H.J."/>
            <person name="Baek S."/>
            <person name="Lee Y.J."/>
            <person name="Cho A."/>
            <person name="Mun J.H."/>
        </authorList>
    </citation>
    <scope>NUCLEOTIDE SEQUENCE [LARGE SCALE GENOMIC DNA]</scope>
    <source>
        <strain evidence="1">cv. WK10039</strain>
    </source>
</reference>
<organism evidence="1 2">
    <name type="scientific">Raphanus sativus</name>
    <name type="common">Radish</name>
    <name type="synonym">Raphanus raphanistrum var. sativus</name>
    <dbReference type="NCBI Taxonomy" id="3726"/>
    <lineage>
        <taxon>Eukaryota</taxon>
        <taxon>Viridiplantae</taxon>
        <taxon>Streptophyta</taxon>
        <taxon>Embryophyta</taxon>
        <taxon>Tracheophyta</taxon>
        <taxon>Spermatophyta</taxon>
        <taxon>Magnoliopsida</taxon>
        <taxon>eudicotyledons</taxon>
        <taxon>Gunneridae</taxon>
        <taxon>Pentapetalae</taxon>
        <taxon>rosids</taxon>
        <taxon>malvids</taxon>
        <taxon>Brassicales</taxon>
        <taxon>Brassicaceae</taxon>
        <taxon>Brassiceae</taxon>
        <taxon>Raphanus</taxon>
    </lineage>
</organism>
<dbReference type="KEGG" id="rsz:130496424"/>
<reference evidence="2" key="2">
    <citation type="submission" date="2025-08" db="UniProtKB">
        <authorList>
            <consortium name="RefSeq"/>
        </authorList>
    </citation>
    <scope>IDENTIFICATION</scope>
    <source>
        <tissue evidence="2">Leaf</tissue>
    </source>
</reference>
<sequence>MVIDREKGVKDAFESLGKRNNRLEADKNDALIRQKVAYEDETVAQREETGNKAGKKIVLSSANCKNSSDPPLGANGGGVVDIVVSLPDTRQKCNAEIGVNGSNTEKKKIIVAGGTKEAKCLLHKDGESQRSNEKENVDGGLKQKNLAIDEIPLNLETRMMKVEKTLAKIREWKTIARNQAKNGITA</sequence>
<protein>
    <submittedName>
        <fullName evidence="2">Uncharacterized protein LOC130496424</fullName>
    </submittedName>
</protein>
<evidence type="ECO:0000313" key="2">
    <source>
        <dbReference type="RefSeq" id="XP_056844465.1"/>
    </source>
</evidence>
<accession>A0A9W3BYL5</accession>
<gene>
    <name evidence="2" type="primary">LOC130496424</name>
</gene>
<dbReference type="AlphaFoldDB" id="A0A9W3BYL5"/>
<dbReference type="Proteomes" id="UP000504610">
    <property type="component" value="Chromosome 1"/>
</dbReference>